<proteinExistence type="predicted"/>
<dbReference type="CDD" id="cd00093">
    <property type="entry name" value="HTH_XRE"/>
    <property type="match status" value="1"/>
</dbReference>
<dbReference type="OrthoDB" id="5422231at2"/>
<dbReference type="PROSITE" id="PS50943">
    <property type="entry name" value="HTH_CROC1"/>
    <property type="match status" value="1"/>
</dbReference>
<accession>A0A2P7QTF9</accession>
<dbReference type="AlphaFoldDB" id="A0A2P7QTF9"/>
<feature type="compositionally biased region" description="Polar residues" evidence="1">
    <location>
        <begin position="158"/>
        <end position="175"/>
    </location>
</feature>
<feature type="domain" description="HTH cro/C1-type" evidence="2">
    <location>
        <begin position="26"/>
        <end position="79"/>
    </location>
</feature>
<dbReference type="EMBL" id="PXYG01000012">
    <property type="protein sequence ID" value="PSJ41220.1"/>
    <property type="molecule type" value="Genomic_DNA"/>
</dbReference>
<dbReference type="Pfam" id="PF01381">
    <property type="entry name" value="HTH_3"/>
    <property type="match status" value="1"/>
</dbReference>
<dbReference type="Gene3D" id="1.10.260.40">
    <property type="entry name" value="lambda repressor-like DNA-binding domains"/>
    <property type="match status" value="1"/>
</dbReference>
<feature type="compositionally biased region" description="Low complexity" evidence="1">
    <location>
        <begin position="125"/>
        <end position="137"/>
    </location>
</feature>
<evidence type="ECO:0000313" key="4">
    <source>
        <dbReference type="Proteomes" id="UP000240243"/>
    </source>
</evidence>
<dbReference type="InterPro" id="IPR010982">
    <property type="entry name" value="Lambda_DNA-bd_dom_sf"/>
</dbReference>
<reference evidence="3 4" key="1">
    <citation type="submission" date="2018-03" db="EMBL/GenBank/DDBJ databases">
        <title>The draft genome of Zobellella sp. 59N8.</title>
        <authorList>
            <person name="Liu L."/>
            <person name="Li L."/>
            <person name="Zhang X."/>
            <person name="Liang L."/>
            <person name="Wang T."/>
        </authorList>
    </citation>
    <scope>NUCLEOTIDE SEQUENCE [LARGE SCALE GENOMIC DNA]</scope>
    <source>
        <strain evidence="3 4">59N8</strain>
    </source>
</reference>
<evidence type="ECO:0000259" key="2">
    <source>
        <dbReference type="PROSITE" id="PS50943"/>
    </source>
</evidence>
<keyword evidence="4" id="KW-1185">Reference proteome</keyword>
<dbReference type="GO" id="GO:0003677">
    <property type="term" value="F:DNA binding"/>
    <property type="evidence" value="ECO:0007669"/>
    <property type="project" value="InterPro"/>
</dbReference>
<comment type="caution">
    <text evidence="3">The sequence shown here is derived from an EMBL/GenBank/DDBJ whole genome shotgun (WGS) entry which is preliminary data.</text>
</comment>
<dbReference type="Proteomes" id="UP000240243">
    <property type="component" value="Unassembled WGS sequence"/>
</dbReference>
<evidence type="ECO:0000256" key="1">
    <source>
        <dbReference type="SAM" id="MobiDB-lite"/>
    </source>
</evidence>
<dbReference type="RefSeq" id="WP_106731209.1">
    <property type="nucleotide sequence ID" value="NZ_PXYG01000012.1"/>
</dbReference>
<evidence type="ECO:0000313" key="3">
    <source>
        <dbReference type="EMBL" id="PSJ41220.1"/>
    </source>
</evidence>
<name>A0A2P7QTF9_9GAMM</name>
<feature type="compositionally biased region" description="Basic and acidic residues" evidence="1">
    <location>
        <begin position="147"/>
        <end position="157"/>
    </location>
</feature>
<gene>
    <name evidence="3" type="ORF">C7H85_18595</name>
</gene>
<feature type="region of interest" description="Disordered" evidence="1">
    <location>
        <begin position="97"/>
        <end position="175"/>
    </location>
</feature>
<dbReference type="InterPro" id="IPR001387">
    <property type="entry name" value="Cro/C1-type_HTH"/>
</dbReference>
<protein>
    <recommendedName>
        <fullName evidence="2">HTH cro/C1-type domain-containing protein</fullName>
    </recommendedName>
</protein>
<dbReference type="SUPFAM" id="SSF47413">
    <property type="entry name" value="lambda repressor-like DNA-binding domains"/>
    <property type="match status" value="1"/>
</dbReference>
<organism evidence="3 4">
    <name type="scientific">Zobellella endophytica</name>
    <dbReference type="NCBI Taxonomy" id="2116700"/>
    <lineage>
        <taxon>Bacteria</taxon>
        <taxon>Pseudomonadati</taxon>
        <taxon>Pseudomonadota</taxon>
        <taxon>Gammaproteobacteria</taxon>
        <taxon>Aeromonadales</taxon>
        <taxon>Aeromonadaceae</taxon>
        <taxon>Zobellella</taxon>
    </lineage>
</organism>
<sequence>MQTKQKRQAVVFPKEQKILQQLGENIRLAMKRRKITQTMIAERTGLSKPTLRNIERGESTVSIGHYLRVLAVLGLAEDLAKVALDDAMGRKLQDIALLKTTQPGTRPASDRPSSTSGGMPHRPTPKASAPVSKPASSQHIQSLLELARSRANQDDRQGQNPHDGQPDTSSSGEDA</sequence>
<dbReference type="SMART" id="SM00530">
    <property type="entry name" value="HTH_XRE"/>
    <property type="match status" value="1"/>
</dbReference>